<name>A0AA37WWX3_9HYPH</name>
<evidence type="ECO:0008006" key="3">
    <source>
        <dbReference type="Google" id="ProtNLM"/>
    </source>
</evidence>
<sequence length="123" mass="12703">MTFQVRGRRAARAQGVWAIAARMLALVLALSLAAPGIGLSADMAFHAGGHHSRSEGPVLDTAAASSNVDPGLGEHLHCGCHQAARLDAADVAPPTVPGRPLPAELARALPSFVPDRLPRPPRA</sequence>
<dbReference type="EMBL" id="BSPL01000038">
    <property type="protein sequence ID" value="GLS74532.1"/>
    <property type="molecule type" value="Genomic_DNA"/>
</dbReference>
<accession>A0AA37WWX3</accession>
<evidence type="ECO:0000313" key="2">
    <source>
        <dbReference type="Proteomes" id="UP001157440"/>
    </source>
</evidence>
<proteinExistence type="predicted"/>
<comment type="caution">
    <text evidence="1">The sequence shown here is derived from an EMBL/GenBank/DDBJ whole genome shotgun (WGS) entry which is preliminary data.</text>
</comment>
<reference evidence="2" key="1">
    <citation type="journal article" date="2019" name="Int. J. Syst. Evol. Microbiol.">
        <title>The Global Catalogue of Microorganisms (GCM) 10K type strain sequencing project: providing services to taxonomists for standard genome sequencing and annotation.</title>
        <authorList>
            <consortium name="The Broad Institute Genomics Platform"/>
            <consortium name="The Broad Institute Genome Sequencing Center for Infectious Disease"/>
            <person name="Wu L."/>
            <person name="Ma J."/>
        </authorList>
    </citation>
    <scope>NUCLEOTIDE SEQUENCE [LARGE SCALE GENOMIC DNA]</scope>
    <source>
        <strain evidence="2">NBRC 103632</strain>
    </source>
</reference>
<organism evidence="1 2">
    <name type="scientific">Methylobacterium tardum</name>
    <dbReference type="NCBI Taxonomy" id="374432"/>
    <lineage>
        <taxon>Bacteria</taxon>
        <taxon>Pseudomonadati</taxon>
        <taxon>Pseudomonadota</taxon>
        <taxon>Alphaproteobacteria</taxon>
        <taxon>Hyphomicrobiales</taxon>
        <taxon>Methylobacteriaceae</taxon>
        <taxon>Methylobacterium</taxon>
    </lineage>
</organism>
<keyword evidence="2" id="KW-1185">Reference proteome</keyword>
<dbReference type="Proteomes" id="UP001157440">
    <property type="component" value="Unassembled WGS sequence"/>
</dbReference>
<protein>
    <recommendedName>
        <fullName evidence="3">DUF2946 domain-containing protein</fullName>
    </recommendedName>
</protein>
<dbReference type="AlphaFoldDB" id="A0AA37WWX3"/>
<evidence type="ECO:0000313" key="1">
    <source>
        <dbReference type="EMBL" id="GLS74532.1"/>
    </source>
</evidence>
<gene>
    <name evidence="1" type="ORF">GCM10007890_65500</name>
</gene>
<dbReference type="RefSeq" id="WP_238195794.1">
    <property type="nucleotide sequence ID" value="NZ_BPQZ01000006.1"/>
</dbReference>